<gene>
    <name evidence="2" type="ORF">H257_04562</name>
</gene>
<dbReference type="AlphaFoldDB" id="W4GSR6"/>
<dbReference type="EMBL" id="KI913121">
    <property type="protein sequence ID" value="ETV82765.1"/>
    <property type="molecule type" value="Genomic_DNA"/>
</dbReference>
<dbReference type="OrthoDB" id="68456at2759"/>
<proteinExistence type="predicted"/>
<keyword evidence="1" id="KW-0175">Coiled coil</keyword>
<dbReference type="RefSeq" id="XP_009827436.1">
    <property type="nucleotide sequence ID" value="XM_009829134.1"/>
</dbReference>
<evidence type="ECO:0000256" key="1">
    <source>
        <dbReference type="SAM" id="Coils"/>
    </source>
</evidence>
<name>W4GSR6_APHAT</name>
<reference evidence="2" key="1">
    <citation type="submission" date="2013-12" db="EMBL/GenBank/DDBJ databases">
        <title>The Genome Sequence of Aphanomyces astaci APO3.</title>
        <authorList>
            <consortium name="The Broad Institute Genomics Platform"/>
            <person name="Russ C."/>
            <person name="Tyler B."/>
            <person name="van West P."/>
            <person name="Dieguez-Uribeondo J."/>
            <person name="Young S.K."/>
            <person name="Zeng Q."/>
            <person name="Gargeya S."/>
            <person name="Fitzgerald M."/>
            <person name="Abouelleil A."/>
            <person name="Alvarado L."/>
            <person name="Chapman S.B."/>
            <person name="Gainer-Dewar J."/>
            <person name="Goldberg J."/>
            <person name="Griggs A."/>
            <person name="Gujja S."/>
            <person name="Hansen M."/>
            <person name="Howarth C."/>
            <person name="Imamovic A."/>
            <person name="Ireland A."/>
            <person name="Larimer J."/>
            <person name="McCowan C."/>
            <person name="Murphy C."/>
            <person name="Pearson M."/>
            <person name="Poon T.W."/>
            <person name="Priest M."/>
            <person name="Roberts A."/>
            <person name="Saif S."/>
            <person name="Shea T."/>
            <person name="Sykes S."/>
            <person name="Wortman J."/>
            <person name="Nusbaum C."/>
            <person name="Birren B."/>
        </authorList>
    </citation>
    <scope>NUCLEOTIDE SEQUENCE [LARGE SCALE GENOMIC DNA]</scope>
    <source>
        <strain evidence="2">APO3</strain>
    </source>
</reference>
<sequence length="356" mass="39779">MEALDNCVVQMRACAEKLKSTKFTLSSTFIDMKARDLPSITTTTRLVFELEEQEGDVAEKHKRQFDACVKQADEQIEKLLAEKKQLEQEIRRQSQQFRQVLEERDADVQVEYAKMLAEVRDHIEDTKQQLTEAIESRTAKQLQVKHCPPPSLANEADVHESHMLQQLVVAKSKEVTALQAQFHALEAELARPAAIKRKADALDGSHEYSAEAVAQEKKHLQDEIDMLMETDLALRDKATQSRLLAAQHEQNESMRREVAEVEQEAANVAASVAALSSRLQTQLRVLASSSSTGALLTRLYTFIVSHDKDTPIAIADVLAVCPSPSEGVQCIDLLVQVGVVVHTDDRLHLRQTLATA</sequence>
<organism evidence="2">
    <name type="scientific">Aphanomyces astaci</name>
    <name type="common">Crayfish plague agent</name>
    <dbReference type="NCBI Taxonomy" id="112090"/>
    <lineage>
        <taxon>Eukaryota</taxon>
        <taxon>Sar</taxon>
        <taxon>Stramenopiles</taxon>
        <taxon>Oomycota</taxon>
        <taxon>Saprolegniomycetes</taxon>
        <taxon>Saprolegniales</taxon>
        <taxon>Verrucalvaceae</taxon>
        <taxon>Aphanomyces</taxon>
    </lineage>
</organism>
<evidence type="ECO:0000313" key="2">
    <source>
        <dbReference type="EMBL" id="ETV82765.1"/>
    </source>
</evidence>
<dbReference type="VEuPathDB" id="FungiDB:H257_04562"/>
<feature type="coiled-coil region" evidence="1">
    <location>
        <begin position="69"/>
        <end position="136"/>
    </location>
</feature>
<protein>
    <submittedName>
        <fullName evidence="2">Uncharacterized protein</fullName>
    </submittedName>
</protein>
<feature type="coiled-coil region" evidence="1">
    <location>
        <begin position="210"/>
        <end position="271"/>
    </location>
</feature>
<accession>W4GSR6</accession>
<dbReference type="GeneID" id="20806558"/>